<gene>
    <name evidence="7" type="primary">rplI</name>
    <name evidence="11" type="ORF">GGR17_001834</name>
</gene>
<dbReference type="Pfam" id="PF03948">
    <property type="entry name" value="Ribosomal_L9_C"/>
    <property type="match status" value="1"/>
</dbReference>
<evidence type="ECO:0000313" key="11">
    <source>
        <dbReference type="EMBL" id="MBB4022025.1"/>
    </source>
</evidence>
<name>A0A840C9C2_9RHOB</name>
<keyword evidence="12" id="KW-1185">Reference proteome</keyword>
<evidence type="ECO:0000256" key="4">
    <source>
        <dbReference type="ARBA" id="ARBA00022980"/>
    </source>
</evidence>
<dbReference type="Gene3D" id="3.40.5.10">
    <property type="entry name" value="Ribosomal protein L9, N-terminal domain"/>
    <property type="match status" value="1"/>
</dbReference>
<dbReference type="Proteomes" id="UP000585681">
    <property type="component" value="Unassembled WGS sequence"/>
</dbReference>
<evidence type="ECO:0000256" key="1">
    <source>
        <dbReference type="ARBA" id="ARBA00010605"/>
    </source>
</evidence>
<keyword evidence="8" id="KW-0175">Coiled coil</keyword>
<organism evidence="11 12">
    <name type="scientific">Actibacterium naphthalenivorans</name>
    <dbReference type="NCBI Taxonomy" id="1614693"/>
    <lineage>
        <taxon>Bacteria</taxon>
        <taxon>Pseudomonadati</taxon>
        <taxon>Pseudomonadota</taxon>
        <taxon>Alphaproteobacteria</taxon>
        <taxon>Rhodobacterales</taxon>
        <taxon>Roseobacteraceae</taxon>
        <taxon>Actibacterium</taxon>
    </lineage>
</organism>
<dbReference type="SUPFAM" id="SSF55658">
    <property type="entry name" value="L9 N-domain-like"/>
    <property type="match status" value="1"/>
</dbReference>
<dbReference type="HAMAP" id="MF_00503">
    <property type="entry name" value="Ribosomal_bL9"/>
    <property type="match status" value="1"/>
</dbReference>
<evidence type="ECO:0000256" key="7">
    <source>
        <dbReference type="HAMAP-Rule" id="MF_00503"/>
    </source>
</evidence>
<dbReference type="InterPro" id="IPR020070">
    <property type="entry name" value="Ribosomal_bL9_N"/>
</dbReference>
<feature type="region of interest" description="Disordered" evidence="9">
    <location>
        <begin position="180"/>
        <end position="202"/>
    </location>
</feature>
<feature type="domain" description="Ribosomal protein L9" evidence="10">
    <location>
        <begin position="13"/>
        <end position="40"/>
    </location>
</feature>
<dbReference type="InterPro" id="IPR036935">
    <property type="entry name" value="Ribosomal_bL9_N_sf"/>
</dbReference>
<feature type="compositionally biased region" description="Acidic residues" evidence="9">
    <location>
        <begin position="187"/>
        <end position="202"/>
    </location>
</feature>
<evidence type="ECO:0000256" key="3">
    <source>
        <dbReference type="ARBA" id="ARBA00022884"/>
    </source>
</evidence>
<dbReference type="GO" id="GO:0019843">
    <property type="term" value="F:rRNA binding"/>
    <property type="evidence" value="ECO:0007669"/>
    <property type="project" value="UniProtKB-UniRule"/>
</dbReference>
<protein>
    <recommendedName>
        <fullName evidence="6 7">Large ribosomal subunit protein bL9</fullName>
    </recommendedName>
</protein>
<dbReference type="AlphaFoldDB" id="A0A840C9C2"/>
<dbReference type="EMBL" id="JACIEQ010000002">
    <property type="protein sequence ID" value="MBB4022025.1"/>
    <property type="molecule type" value="Genomic_DNA"/>
</dbReference>
<evidence type="ECO:0000256" key="9">
    <source>
        <dbReference type="SAM" id="MobiDB-lite"/>
    </source>
</evidence>
<keyword evidence="2 7" id="KW-0699">rRNA-binding</keyword>
<dbReference type="GO" id="GO:0005840">
    <property type="term" value="C:ribosome"/>
    <property type="evidence" value="ECO:0007669"/>
    <property type="project" value="UniProtKB-KW"/>
</dbReference>
<evidence type="ECO:0000256" key="2">
    <source>
        <dbReference type="ARBA" id="ARBA00022730"/>
    </source>
</evidence>
<keyword evidence="3 7" id="KW-0694">RNA-binding</keyword>
<evidence type="ECO:0000259" key="10">
    <source>
        <dbReference type="PROSITE" id="PS00651"/>
    </source>
</evidence>
<keyword evidence="4 7" id="KW-0689">Ribosomal protein</keyword>
<reference evidence="11" key="1">
    <citation type="submission" date="2020-08" db="EMBL/GenBank/DDBJ databases">
        <title>Genomic Encyclopedia of Type Strains, Phase IV (KMG-IV): sequencing the most valuable type-strain genomes for metagenomic binning, comparative biology and taxonomic classification.</title>
        <authorList>
            <person name="Goeker M."/>
        </authorList>
    </citation>
    <scope>NUCLEOTIDE SEQUENCE [LARGE SCALE GENOMIC DNA]</scope>
    <source>
        <strain evidence="11">DSM 105040</strain>
    </source>
</reference>
<feature type="coiled-coil region" evidence="8">
    <location>
        <begin position="37"/>
        <end position="71"/>
    </location>
</feature>
<dbReference type="InterPro" id="IPR009027">
    <property type="entry name" value="Ribosomal_bL9/RNase_H1_N"/>
</dbReference>
<dbReference type="InterPro" id="IPR000244">
    <property type="entry name" value="Ribosomal_bL9"/>
</dbReference>
<accession>A0A840C9C2</accession>
<evidence type="ECO:0000256" key="8">
    <source>
        <dbReference type="SAM" id="Coils"/>
    </source>
</evidence>
<dbReference type="SUPFAM" id="SSF55653">
    <property type="entry name" value="Ribosomal protein L9 C-domain"/>
    <property type="match status" value="1"/>
</dbReference>
<comment type="function">
    <text evidence="7">Binds to the 23S rRNA.</text>
</comment>
<dbReference type="PANTHER" id="PTHR21368">
    <property type="entry name" value="50S RIBOSOMAL PROTEIN L9"/>
    <property type="match status" value="1"/>
</dbReference>
<dbReference type="RefSeq" id="WP_054538728.1">
    <property type="nucleotide sequence ID" value="NZ_JACIEQ010000002.1"/>
</dbReference>
<dbReference type="Gene3D" id="3.10.430.100">
    <property type="entry name" value="Ribosomal protein L9, C-terminal domain"/>
    <property type="match status" value="1"/>
</dbReference>
<dbReference type="Pfam" id="PF01281">
    <property type="entry name" value="Ribosomal_L9_N"/>
    <property type="match status" value="1"/>
</dbReference>
<dbReference type="GO" id="GO:0006412">
    <property type="term" value="P:translation"/>
    <property type="evidence" value="ECO:0007669"/>
    <property type="project" value="UniProtKB-UniRule"/>
</dbReference>
<dbReference type="GO" id="GO:0003735">
    <property type="term" value="F:structural constituent of ribosome"/>
    <property type="evidence" value="ECO:0007669"/>
    <property type="project" value="InterPro"/>
</dbReference>
<dbReference type="NCBIfam" id="TIGR00158">
    <property type="entry name" value="L9"/>
    <property type="match status" value="1"/>
</dbReference>
<comment type="similarity">
    <text evidence="1 7">Belongs to the bacterial ribosomal protein bL9 family.</text>
</comment>
<evidence type="ECO:0000313" key="12">
    <source>
        <dbReference type="Proteomes" id="UP000585681"/>
    </source>
</evidence>
<dbReference type="InterPro" id="IPR020594">
    <property type="entry name" value="Ribosomal_bL9_bac/chp"/>
</dbReference>
<keyword evidence="5 7" id="KW-0687">Ribonucleoprotein</keyword>
<dbReference type="GO" id="GO:1990904">
    <property type="term" value="C:ribonucleoprotein complex"/>
    <property type="evidence" value="ECO:0007669"/>
    <property type="project" value="UniProtKB-KW"/>
</dbReference>
<dbReference type="InterPro" id="IPR036791">
    <property type="entry name" value="Ribosomal_bL9_C_sf"/>
</dbReference>
<sequence length="202" mass="21694">MQVILLERVAKLGQMGEVVSVKDGYARNFLLPQGKAMRASESNIASFETQKAQLEARNLETRREAESLAEKLDGQSFIVIRSASDSGALYGSVTPRDAAEAATAEGFTVDRKQIVLITPIKDLGIHDVSVRLHPEVEVTIHLNVARSPEEAELQASGKSIQELAAEAEAEADFEIAELFDDIGGAASDEEGPTEAAAEEDEA</sequence>
<dbReference type="PROSITE" id="PS00651">
    <property type="entry name" value="RIBOSOMAL_L9"/>
    <property type="match status" value="1"/>
</dbReference>
<comment type="caution">
    <text evidence="11">The sequence shown here is derived from an EMBL/GenBank/DDBJ whole genome shotgun (WGS) entry which is preliminary data.</text>
</comment>
<evidence type="ECO:0000256" key="5">
    <source>
        <dbReference type="ARBA" id="ARBA00023274"/>
    </source>
</evidence>
<dbReference type="InterPro" id="IPR020069">
    <property type="entry name" value="Ribosomal_bL9_C"/>
</dbReference>
<proteinExistence type="inferred from homology"/>
<evidence type="ECO:0000256" key="6">
    <source>
        <dbReference type="ARBA" id="ARBA00035292"/>
    </source>
</evidence>